<protein>
    <submittedName>
        <fullName evidence="3">Uncharacterized protein</fullName>
    </submittedName>
</protein>
<accession>A0ABU0F6U6</accession>
<comment type="caution">
    <text evidence="3">The sequence shown here is derived from an EMBL/GenBank/DDBJ whole genome shotgun (WGS) entry which is preliminary data.</text>
</comment>
<feature type="transmembrane region" description="Helical" evidence="2">
    <location>
        <begin position="31"/>
        <end position="52"/>
    </location>
</feature>
<feature type="region of interest" description="Disordered" evidence="1">
    <location>
        <begin position="71"/>
        <end position="108"/>
    </location>
</feature>
<evidence type="ECO:0000256" key="1">
    <source>
        <dbReference type="SAM" id="MobiDB-lite"/>
    </source>
</evidence>
<sequence>MSSVGRTIRNSYRRLGSEVRLSAGIAAPARLYIIVAAVLALAFAAIAVRGFAPLAMASALPPACAGCGELPGAHAQQSDATGRSSPDGMVRPVAGGGDPPRADVGPFRRKPGRQVEVLAFHSHHCEQEI</sequence>
<evidence type="ECO:0000256" key="2">
    <source>
        <dbReference type="SAM" id="Phobius"/>
    </source>
</evidence>
<dbReference type="RefSeq" id="WP_307421504.1">
    <property type="nucleotide sequence ID" value="NZ_JAUSVK010000001.1"/>
</dbReference>
<reference evidence="3 4" key="1">
    <citation type="submission" date="2023-07" db="EMBL/GenBank/DDBJ databases">
        <title>Genomic Encyclopedia of Type Strains, Phase IV (KMG-IV): sequencing the most valuable type-strain genomes for metagenomic binning, comparative biology and taxonomic classification.</title>
        <authorList>
            <person name="Goeker M."/>
        </authorList>
    </citation>
    <scope>NUCLEOTIDE SEQUENCE [LARGE SCALE GENOMIC DNA]</scope>
    <source>
        <strain evidence="3 4">DSM 5896</strain>
    </source>
</reference>
<keyword evidence="2" id="KW-1133">Transmembrane helix</keyword>
<organism evidence="3 4">
    <name type="scientific">Labrys monachus</name>
    <dbReference type="NCBI Taxonomy" id="217067"/>
    <lineage>
        <taxon>Bacteria</taxon>
        <taxon>Pseudomonadati</taxon>
        <taxon>Pseudomonadota</taxon>
        <taxon>Alphaproteobacteria</taxon>
        <taxon>Hyphomicrobiales</taxon>
        <taxon>Xanthobacteraceae</taxon>
        <taxon>Labrys</taxon>
    </lineage>
</organism>
<keyword evidence="2" id="KW-0472">Membrane</keyword>
<keyword evidence="4" id="KW-1185">Reference proteome</keyword>
<proteinExistence type="predicted"/>
<gene>
    <name evidence="3" type="ORF">J3R73_000129</name>
</gene>
<keyword evidence="2" id="KW-0812">Transmembrane</keyword>
<evidence type="ECO:0000313" key="4">
    <source>
        <dbReference type="Proteomes" id="UP001237448"/>
    </source>
</evidence>
<dbReference type="EMBL" id="JAUSVK010000001">
    <property type="protein sequence ID" value="MDQ0390337.1"/>
    <property type="molecule type" value="Genomic_DNA"/>
</dbReference>
<evidence type="ECO:0000313" key="3">
    <source>
        <dbReference type="EMBL" id="MDQ0390337.1"/>
    </source>
</evidence>
<feature type="compositionally biased region" description="Polar residues" evidence="1">
    <location>
        <begin position="75"/>
        <end position="84"/>
    </location>
</feature>
<name>A0ABU0F6U6_9HYPH</name>
<dbReference type="Proteomes" id="UP001237448">
    <property type="component" value="Unassembled WGS sequence"/>
</dbReference>